<protein>
    <submittedName>
        <fullName evidence="5">Cactus-binding domain, C-terminal, Cactin, central region</fullName>
    </submittedName>
</protein>
<dbReference type="GO" id="GO:0050660">
    <property type="term" value="F:flavin adenine dinucleotide binding"/>
    <property type="evidence" value="ECO:0007669"/>
    <property type="project" value="InterPro"/>
</dbReference>
<organism evidence="5 6">
    <name type="scientific">Hibiscus syriacus</name>
    <name type="common">Rose of Sharon</name>
    <dbReference type="NCBI Taxonomy" id="106335"/>
    <lineage>
        <taxon>Eukaryota</taxon>
        <taxon>Viridiplantae</taxon>
        <taxon>Streptophyta</taxon>
        <taxon>Embryophyta</taxon>
        <taxon>Tracheophyta</taxon>
        <taxon>Spermatophyta</taxon>
        <taxon>Magnoliopsida</taxon>
        <taxon>eudicotyledons</taxon>
        <taxon>Gunneridae</taxon>
        <taxon>Pentapetalae</taxon>
        <taxon>rosids</taxon>
        <taxon>malvids</taxon>
        <taxon>Malvales</taxon>
        <taxon>Malvaceae</taxon>
        <taxon>Malvoideae</taxon>
        <taxon>Hibiscus</taxon>
    </lineage>
</organism>
<dbReference type="Gene3D" id="3.40.462.20">
    <property type="match status" value="1"/>
</dbReference>
<evidence type="ECO:0000259" key="4">
    <source>
        <dbReference type="Pfam" id="PF08031"/>
    </source>
</evidence>
<dbReference type="PANTHER" id="PTHR32448">
    <property type="entry name" value="OS08G0158400 PROTEIN"/>
    <property type="match status" value="1"/>
</dbReference>
<accession>A0A6A2YUI5</accession>
<gene>
    <name evidence="5" type="ORF">F3Y22_tig00111213pilonHSYRG00160</name>
</gene>
<evidence type="ECO:0000256" key="1">
    <source>
        <dbReference type="ARBA" id="ARBA00022630"/>
    </source>
</evidence>
<dbReference type="InterPro" id="IPR012951">
    <property type="entry name" value="BBE"/>
</dbReference>
<dbReference type="Proteomes" id="UP000436088">
    <property type="component" value="Unassembled WGS sequence"/>
</dbReference>
<sequence length="180" mass="20358">MQASILGLFLGGANGLADFDLGTPPSALQDRSNKDTKFAKRKSDYVQTPIPREGLESLWKKLSENGKVGLACNSYGGKMNEIKETETAFPHCAGNLYKIQYSVNWDEPGMEADTNYTNQVRVVHEFMNQFVSKNPRRAYLNYRDIDMGTAKTWSYEEGKAYGLSYFHANYERLVDVKTKS</sequence>
<evidence type="ECO:0000256" key="2">
    <source>
        <dbReference type="ARBA" id="ARBA00022827"/>
    </source>
</evidence>
<feature type="domain" description="Berberine/berberine-like" evidence="4">
    <location>
        <begin position="138"/>
        <end position="179"/>
    </location>
</feature>
<keyword evidence="1" id="KW-0285">Flavoprotein</keyword>
<evidence type="ECO:0000313" key="6">
    <source>
        <dbReference type="Proteomes" id="UP000436088"/>
    </source>
</evidence>
<proteinExistence type="predicted"/>
<reference evidence="5" key="1">
    <citation type="submission" date="2019-09" db="EMBL/GenBank/DDBJ databases">
        <title>Draft genome information of white flower Hibiscus syriacus.</title>
        <authorList>
            <person name="Kim Y.-M."/>
        </authorList>
    </citation>
    <scope>NUCLEOTIDE SEQUENCE [LARGE SCALE GENOMIC DNA]</scope>
    <source>
        <strain evidence="5">YM2019G1</strain>
    </source>
</reference>
<keyword evidence="3" id="KW-0560">Oxidoreductase</keyword>
<keyword evidence="2" id="KW-0274">FAD</keyword>
<dbReference type="GO" id="GO:0016491">
    <property type="term" value="F:oxidoreductase activity"/>
    <property type="evidence" value="ECO:0007669"/>
    <property type="project" value="UniProtKB-KW"/>
</dbReference>
<evidence type="ECO:0000313" key="5">
    <source>
        <dbReference type="EMBL" id="KAE8683141.1"/>
    </source>
</evidence>
<dbReference type="EMBL" id="VEPZ02001271">
    <property type="protein sequence ID" value="KAE8683141.1"/>
    <property type="molecule type" value="Genomic_DNA"/>
</dbReference>
<evidence type="ECO:0000256" key="3">
    <source>
        <dbReference type="ARBA" id="ARBA00023002"/>
    </source>
</evidence>
<dbReference type="Pfam" id="PF08031">
    <property type="entry name" value="BBE"/>
    <property type="match status" value="1"/>
</dbReference>
<name>A0A6A2YUI5_HIBSY</name>
<dbReference type="AlphaFoldDB" id="A0A6A2YUI5"/>
<comment type="caution">
    <text evidence="5">The sequence shown here is derived from an EMBL/GenBank/DDBJ whole genome shotgun (WGS) entry which is preliminary data.</text>
</comment>
<keyword evidence="6" id="KW-1185">Reference proteome</keyword>